<feature type="domain" description="AAA+ ATPase" evidence="5">
    <location>
        <begin position="51"/>
        <end position="167"/>
    </location>
</feature>
<dbReference type="GO" id="GO:0003677">
    <property type="term" value="F:DNA binding"/>
    <property type="evidence" value="ECO:0007669"/>
    <property type="project" value="InterPro"/>
</dbReference>
<evidence type="ECO:0000256" key="1">
    <source>
        <dbReference type="ARBA" id="ARBA00008959"/>
    </source>
</evidence>
<dbReference type="PANTHER" id="PTHR13779:SF7">
    <property type="entry name" value="ATPASE WRNIP1"/>
    <property type="match status" value="1"/>
</dbReference>
<organism evidence="6">
    <name type="scientific">anaerobic digester metagenome</name>
    <dbReference type="NCBI Taxonomy" id="1263854"/>
    <lineage>
        <taxon>unclassified sequences</taxon>
        <taxon>metagenomes</taxon>
        <taxon>ecological metagenomes</taxon>
    </lineage>
</organism>
<evidence type="ECO:0000256" key="4">
    <source>
        <dbReference type="ARBA" id="ARBA00022840"/>
    </source>
</evidence>
<evidence type="ECO:0000256" key="2">
    <source>
        <dbReference type="ARBA" id="ARBA00022705"/>
    </source>
</evidence>
<sequence length="435" mass="48476">MNLFEQAMEKNLSSTAPLAVRMRPRTLEEFEEQTEIVGKGTLLRRSIEADNLMSVIFFGPPGTGKTTLAKIIAGMTRAHFETINAVIAGVADIRRVVEETKERRSLFNKKTILFIDEIHRFNKLQQDALLPFVENGLITLIGSTTENPMFAVNRPLLSRSQLYRFSLLSREAVLRLLTRALQDEERGLGGYRTEVLPEALEHLAGIANGDARVALNALELAVMTTLPDSRGIRRITLAEAEEAIQKRVLRYDREDEHYDVISAFIKSMRGSDPQATLYWLARMLYAGEDPSFICRRIMIHAAEDVGLADPRALVVASAAAQAVDRIGMPEARIVLAEAALYIAAAPKSNSVVKGIEMALSAVEKERAEPVPPHLRGTGYQGAAVLGHGEGYKYPHDYPGGYVKQDYLPDNMAGRVFYEPSEYGFERKIKEKMNKK</sequence>
<dbReference type="InterPro" id="IPR032423">
    <property type="entry name" value="AAA_assoc_2"/>
</dbReference>
<dbReference type="Pfam" id="PF16193">
    <property type="entry name" value="AAA_assoc_2"/>
    <property type="match status" value="1"/>
</dbReference>
<dbReference type="InterPro" id="IPR003959">
    <property type="entry name" value="ATPase_AAA_core"/>
</dbReference>
<dbReference type="PANTHER" id="PTHR13779">
    <property type="entry name" value="WERNER HELICASE-INTERACTING PROTEIN 1 FAMILY MEMBER"/>
    <property type="match status" value="1"/>
</dbReference>
<dbReference type="InterPro" id="IPR008921">
    <property type="entry name" value="DNA_pol3_clamp-load_cplx_C"/>
</dbReference>
<dbReference type="GO" id="GO:0005524">
    <property type="term" value="F:ATP binding"/>
    <property type="evidence" value="ECO:0007669"/>
    <property type="project" value="UniProtKB-KW"/>
</dbReference>
<dbReference type="GO" id="GO:0017116">
    <property type="term" value="F:single-stranded DNA helicase activity"/>
    <property type="evidence" value="ECO:0007669"/>
    <property type="project" value="TreeGrafter"/>
</dbReference>
<dbReference type="GO" id="GO:0006261">
    <property type="term" value="P:DNA-templated DNA replication"/>
    <property type="evidence" value="ECO:0007669"/>
    <property type="project" value="TreeGrafter"/>
</dbReference>
<accession>A0A485LWA0</accession>
<evidence type="ECO:0000313" key="6">
    <source>
        <dbReference type="EMBL" id="VFU12464.1"/>
    </source>
</evidence>
<evidence type="ECO:0000256" key="3">
    <source>
        <dbReference type="ARBA" id="ARBA00022741"/>
    </source>
</evidence>
<dbReference type="SUPFAM" id="SSF52540">
    <property type="entry name" value="P-loop containing nucleoside triphosphate hydrolases"/>
    <property type="match status" value="1"/>
</dbReference>
<dbReference type="SMART" id="SM00382">
    <property type="entry name" value="AAA"/>
    <property type="match status" value="1"/>
</dbReference>
<dbReference type="CDD" id="cd18139">
    <property type="entry name" value="HLD_clamp_RarA"/>
    <property type="match status" value="1"/>
</dbReference>
<proteinExistence type="inferred from homology"/>
<dbReference type="AlphaFoldDB" id="A0A485LWA0"/>
<dbReference type="FunFam" id="1.10.8.60:FF:000029">
    <property type="entry name" value="Replication-associated recombination protein A"/>
    <property type="match status" value="1"/>
</dbReference>
<dbReference type="FunFam" id="1.20.272.10:FF:000001">
    <property type="entry name" value="Putative AAA family ATPase"/>
    <property type="match status" value="1"/>
</dbReference>
<keyword evidence="2" id="KW-0235">DNA replication</keyword>
<dbReference type="InterPro" id="IPR021886">
    <property type="entry name" value="MgsA_C"/>
</dbReference>
<keyword evidence="3" id="KW-0547">Nucleotide-binding</keyword>
<dbReference type="Gene3D" id="1.10.8.60">
    <property type="match status" value="1"/>
</dbReference>
<dbReference type="GO" id="GO:0000731">
    <property type="term" value="P:DNA synthesis involved in DNA repair"/>
    <property type="evidence" value="ECO:0007669"/>
    <property type="project" value="TreeGrafter"/>
</dbReference>
<dbReference type="Pfam" id="PF00004">
    <property type="entry name" value="AAA"/>
    <property type="match status" value="1"/>
</dbReference>
<protein>
    <submittedName>
        <fullName evidence="6">DNA-dependent ATPase active at replication forks</fullName>
    </submittedName>
</protein>
<dbReference type="InterPro" id="IPR003593">
    <property type="entry name" value="AAA+_ATPase"/>
</dbReference>
<dbReference type="Gene3D" id="3.40.50.300">
    <property type="entry name" value="P-loop containing nucleotide triphosphate hydrolases"/>
    <property type="match status" value="1"/>
</dbReference>
<reference evidence="6" key="1">
    <citation type="submission" date="2019-03" db="EMBL/GenBank/DDBJ databases">
        <authorList>
            <person name="Hao L."/>
        </authorList>
    </citation>
    <scope>NUCLEOTIDE SEQUENCE</scope>
</reference>
<dbReference type="SUPFAM" id="SSF48019">
    <property type="entry name" value="post-AAA+ oligomerization domain-like"/>
    <property type="match status" value="1"/>
</dbReference>
<dbReference type="Gene3D" id="1.10.3710.10">
    <property type="entry name" value="DNA polymerase III clamp loader subunits, C-terminal domain"/>
    <property type="match status" value="1"/>
</dbReference>
<name>A0A485LWA0_9ZZZZ</name>
<keyword evidence="4" id="KW-0067">ATP-binding</keyword>
<gene>
    <name evidence="6" type="primary">rarA</name>
    <name evidence="6" type="ORF">SCFA_1760002</name>
</gene>
<dbReference type="CDD" id="cd00009">
    <property type="entry name" value="AAA"/>
    <property type="match status" value="1"/>
</dbReference>
<evidence type="ECO:0000259" key="5">
    <source>
        <dbReference type="SMART" id="SM00382"/>
    </source>
</evidence>
<dbReference type="Gene3D" id="1.20.272.10">
    <property type="match status" value="1"/>
</dbReference>
<dbReference type="GO" id="GO:0016887">
    <property type="term" value="F:ATP hydrolysis activity"/>
    <property type="evidence" value="ECO:0007669"/>
    <property type="project" value="InterPro"/>
</dbReference>
<dbReference type="EMBL" id="CAADRN010000086">
    <property type="protein sequence ID" value="VFU12464.1"/>
    <property type="molecule type" value="Genomic_DNA"/>
</dbReference>
<dbReference type="InterPro" id="IPR027417">
    <property type="entry name" value="P-loop_NTPase"/>
</dbReference>
<dbReference type="FunFam" id="3.40.50.300:FF:000137">
    <property type="entry name" value="Replication-associated recombination protein A"/>
    <property type="match status" value="1"/>
</dbReference>
<dbReference type="FunFam" id="1.10.3710.10:FF:000003">
    <property type="entry name" value="ATPase, AAA family protein"/>
    <property type="match status" value="1"/>
</dbReference>
<comment type="similarity">
    <text evidence="1">Belongs to the AAA ATPase family. RarA/MGS1/WRNIP1 subfamily.</text>
</comment>
<dbReference type="Pfam" id="PF12002">
    <property type="entry name" value="MgsA_C"/>
    <property type="match status" value="1"/>
</dbReference>
<dbReference type="InterPro" id="IPR051314">
    <property type="entry name" value="AAA_ATPase_RarA/MGS1/WRNIP1"/>
</dbReference>
<dbReference type="GO" id="GO:0008047">
    <property type="term" value="F:enzyme activator activity"/>
    <property type="evidence" value="ECO:0007669"/>
    <property type="project" value="TreeGrafter"/>
</dbReference>